<name>A0A2W4C5I2_9HYPH</name>
<dbReference type="PANTHER" id="PTHR35446">
    <property type="entry name" value="SI:CH211-175M2.5"/>
    <property type="match status" value="1"/>
</dbReference>
<dbReference type="GO" id="GO:0051920">
    <property type="term" value="F:peroxiredoxin activity"/>
    <property type="evidence" value="ECO:0007669"/>
    <property type="project" value="InterPro"/>
</dbReference>
<keyword evidence="2" id="KW-0560">Oxidoreductase</keyword>
<dbReference type="AlphaFoldDB" id="A0A2W4C5I2"/>
<keyword evidence="3" id="KW-1185">Reference proteome</keyword>
<keyword evidence="2" id="KW-0575">Peroxidase</keyword>
<dbReference type="PANTHER" id="PTHR35446:SF3">
    <property type="entry name" value="CMD DOMAIN-CONTAINING PROTEIN"/>
    <property type="match status" value="1"/>
</dbReference>
<sequence>MARLPIFATLEEAPEAAKPTLEAIKKQIGALPNVFRMMANSPSVLEAYAAALNGALGKGKIDKKIRERIALAIAQMNGCEYCLAAHTYTGTHVTKLSLEEIAAARRGGSSEARADAAVKFAVRVAEARGGVSEQEVEGLKAAGFDDGELLEIVAHVAANTFTNYMNEVFKTDVDFPKVDREAA</sequence>
<dbReference type="Pfam" id="PF02627">
    <property type="entry name" value="CMD"/>
    <property type="match status" value="1"/>
</dbReference>
<reference evidence="2 3" key="1">
    <citation type="journal article" date="2018" name="Sci. Rep.">
        <title>Rhizobium tumorigenes sp. nov., a novel plant tumorigenic bacterium isolated from cane gall tumors on thornless blackberry.</title>
        <authorList>
            <person name="Kuzmanovi N."/>
            <person name="Smalla K."/>
            <person name="Gronow S."/>
            <person name="PuBawska J."/>
        </authorList>
    </citation>
    <scope>NUCLEOTIDE SEQUENCE [LARGE SCALE GENOMIC DNA]</scope>
    <source>
        <strain evidence="2 3">CCBAU 85046</strain>
    </source>
</reference>
<dbReference type="EMBL" id="PCDP01000070">
    <property type="protein sequence ID" value="PZM08311.1"/>
    <property type="molecule type" value="Genomic_DNA"/>
</dbReference>
<dbReference type="Proteomes" id="UP000248925">
    <property type="component" value="Unassembled WGS sequence"/>
</dbReference>
<evidence type="ECO:0000313" key="3">
    <source>
        <dbReference type="Proteomes" id="UP000248925"/>
    </source>
</evidence>
<accession>A0A2W4C5I2</accession>
<comment type="caution">
    <text evidence="2">The sequence shown here is derived from an EMBL/GenBank/DDBJ whole genome shotgun (WGS) entry which is preliminary data.</text>
</comment>
<gene>
    <name evidence="2" type="ORF">CPY51_29245</name>
</gene>
<protein>
    <submittedName>
        <fullName evidence="2">Peroxidase</fullName>
    </submittedName>
</protein>
<dbReference type="RefSeq" id="WP_111163850.1">
    <property type="nucleotide sequence ID" value="NZ_PCDP01000070.1"/>
</dbReference>
<dbReference type="OrthoDB" id="9808310at2"/>
<dbReference type="SUPFAM" id="SSF69118">
    <property type="entry name" value="AhpD-like"/>
    <property type="match status" value="1"/>
</dbReference>
<dbReference type="Gene3D" id="1.20.1290.10">
    <property type="entry name" value="AhpD-like"/>
    <property type="match status" value="1"/>
</dbReference>
<dbReference type="InterPro" id="IPR004675">
    <property type="entry name" value="AhpD_core"/>
</dbReference>
<evidence type="ECO:0000259" key="1">
    <source>
        <dbReference type="Pfam" id="PF02627"/>
    </source>
</evidence>
<organism evidence="2 3">
    <name type="scientific">Rhizobium tubonense</name>
    <dbReference type="NCBI Taxonomy" id="484088"/>
    <lineage>
        <taxon>Bacteria</taxon>
        <taxon>Pseudomonadati</taxon>
        <taxon>Pseudomonadota</taxon>
        <taxon>Alphaproteobacteria</taxon>
        <taxon>Hyphomicrobiales</taxon>
        <taxon>Rhizobiaceae</taxon>
        <taxon>Rhizobium/Agrobacterium group</taxon>
        <taxon>Rhizobium</taxon>
    </lineage>
</organism>
<dbReference type="NCBIfam" id="TIGR00778">
    <property type="entry name" value="ahpD_dom"/>
    <property type="match status" value="1"/>
</dbReference>
<dbReference type="InterPro" id="IPR029032">
    <property type="entry name" value="AhpD-like"/>
</dbReference>
<evidence type="ECO:0000313" key="2">
    <source>
        <dbReference type="EMBL" id="PZM08311.1"/>
    </source>
</evidence>
<dbReference type="InterPro" id="IPR003779">
    <property type="entry name" value="CMD-like"/>
</dbReference>
<feature type="domain" description="Carboxymuconolactone decarboxylase-like" evidence="1">
    <location>
        <begin position="42"/>
        <end position="126"/>
    </location>
</feature>
<proteinExistence type="predicted"/>